<evidence type="ECO:0000313" key="2">
    <source>
        <dbReference type="Proteomes" id="UP000012227"/>
    </source>
</evidence>
<gene>
    <name evidence="1" type="ORF">LEP1GSC199_3481</name>
</gene>
<dbReference type="AlphaFoldDB" id="N1WCV7"/>
<dbReference type="InterPro" id="IPR023375">
    <property type="entry name" value="ADC_dom_sf"/>
</dbReference>
<dbReference type="Proteomes" id="UP000012227">
    <property type="component" value="Unassembled WGS sequence"/>
</dbReference>
<evidence type="ECO:0008006" key="3">
    <source>
        <dbReference type="Google" id="ProtNLM"/>
    </source>
</evidence>
<dbReference type="STRING" id="1218591.LEP1GSC199_3481"/>
<dbReference type="InterPro" id="IPR018644">
    <property type="entry name" value="DUF2071"/>
</dbReference>
<sequence length="240" mass="28689">MNKTIDDIISFTKHRPWKMPNNKWFWYQEWNDAIFLHYQIEETILRNLVPHYLDLDQINGSYWISIVAFTMNKIHIRNTFQIKYFSNFHEVNLRTYVKNKNKPGVFFLSIEAQKILPTIMANLLSGLPYKYSNIKRSSNSYALLGKRSKIDIEFNIANKIDNPQNIDLWLTERYCLYKNSTVYQNPLEIHHKPWELFHIELKNLDINYKKFSGYVNFNSPSLSHYSPGVKVIAWNQQKDS</sequence>
<evidence type="ECO:0000313" key="1">
    <source>
        <dbReference type="EMBL" id="EMY71255.1"/>
    </source>
</evidence>
<dbReference type="RefSeq" id="WP_002976829.1">
    <property type="nucleotide sequence ID" value="NZ_AOGY02000014.1"/>
</dbReference>
<proteinExistence type="predicted"/>
<dbReference type="PANTHER" id="PTHR39186:SF1">
    <property type="entry name" value="DUF2071 DOMAIN-CONTAINING PROTEIN"/>
    <property type="match status" value="1"/>
</dbReference>
<reference evidence="1 2" key="1">
    <citation type="submission" date="2013-03" db="EMBL/GenBank/DDBJ databases">
        <authorList>
            <person name="Harkins D.M."/>
            <person name="Durkin A.S."/>
            <person name="Brinkac L.M."/>
            <person name="Haft D.H."/>
            <person name="Selengut J.D."/>
            <person name="Sanka R."/>
            <person name="DePew J."/>
            <person name="Purushe J."/>
            <person name="Galloway R.L."/>
            <person name="Vinetz J.M."/>
            <person name="Sutton G.G."/>
            <person name="Nierman W.C."/>
            <person name="Fouts D.E."/>
        </authorList>
    </citation>
    <scope>NUCLEOTIDE SEQUENCE [LARGE SCALE GENOMIC DNA]</scope>
    <source>
        <strain evidence="1 2">Waz Holland</strain>
    </source>
</reference>
<protein>
    <recommendedName>
        <fullName evidence="3">DUF2071 domain-containing protein</fullName>
    </recommendedName>
</protein>
<comment type="caution">
    <text evidence="1">The sequence shown here is derived from an EMBL/GenBank/DDBJ whole genome shotgun (WGS) entry which is preliminary data.</text>
</comment>
<dbReference type="SUPFAM" id="SSF160104">
    <property type="entry name" value="Acetoacetate decarboxylase-like"/>
    <property type="match status" value="1"/>
</dbReference>
<name>N1WCV7_9LEPT</name>
<accession>N1WCV7</accession>
<dbReference type="PANTHER" id="PTHR39186">
    <property type="entry name" value="DUF2071 FAMILY PROTEIN"/>
    <property type="match status" value="1"/>
</dbReference>
<dbReference type="Pfam" id="PF09844">
    <property type="entry name" value="DUF2071"/>
    <property type="match status" value="1"/>
</dbReference>
<organism evidence="1 2">
    <name type="scientific">Leptospira vanthielii serovar Holland str. Waz Holland = ATCC 700522</name>
    <dbReference type="NCBI Taxonomy" id="1218591"/>
    <lineage>
        <taxon>Bacteria</taxon>
        <taxon>Pseudomonadati</taxon>
        <taxon>Spirochaetota</taxon>
        <taxon>Spirochaetia</taxon>
        <taxon>Leptospirales</taxon>
        <taxon>Leptospiraceae</taxon>
        <taxon>Leptospira</taxon>
    </lineage>
</organism>
<dbReference type="EMBL" id="AOGY02000014">
    <property type="protein sequence ID" value="EMY71255.1"/>
    <property type="molecule type" value="Genomic_DNA"/>
</dbReference>